<gene>
    <name evidence="6" type="primary">LOC123728229</name>
</gene>
<dbReference type="Gene3D" id="1.20.5.390">
    <property type="entry name" value="L1 transposable element, trimerization domain"/>
    <property type="match status" value="1"/>
</dbReference>
<dbReference type="PANTHER" id="PTHR31553">
    <property type="entry name" value="NF-KAPPA-B ESSENTIAL MODULATOR"/>
    <property type="match status" value="1"/>
</dbReference>
<keyword evidence="2" id="KW-0968">Cytoplasmic vesicle</keyword>
<feature type="domain" description="NF-kappa-B essential modulator NEMO CC2-LZ" evidence="4">
    <location>
        <begin position="115"/>
        <end position="172"/>
    </location>
</feature>
<evidence type="ECO:0000256" key="2">
    <source>
        <dbReference type="RuleBase" id="RU367122"/>
    </source>
</evidence>
<name>A0ABM3DAE0_SALSA</name>
<dbReference type="Gene3D" id="1.20.5.990">
    <property type="entry name" value="Nemo cc2-lz domain - 1d5 darpin complex"/>
    <property type="match status" value="1"/>
</dbReference>
<dbReference type="Proteomes" id="UP001652741">
    <property type="component" value="Chromosome ssa17"/>
</dbReference>
<dbReference type="RefSeq" id="XP_045555778.1">
    <property type="nucleotide sequence ID" value="XM_045699822.1"/>
</dbReference>
<organism evidence="5 6">
    <name type="scientific">Salmo salar</name>
    <name type="common">Atlantic salmon</name>
    <dbReference type="NCBI Taxonomy" id="8030"/>
    <lineage>
        <taxon>Eukaryota</taxon>
        <taxon>Metazoa</taxon>
        <taxon>Chordata</taxon>
        <taxon>Craniata</taxon>
        <taxon>Vertebrata</taxon>
        <taxon>Euteleostomi</taxon>
        <taxon>Actinopterygii</taxon>
        <taxon>Neopterygii</taxon>
        <taxon>Teleostei</taxon>
        <taxon>Protacanthopterygii</taxon>
        <taxon>Salmoniformes</taxon>
        <taxon>Salmonidae</taxon>
        <taxon>Salmoninae</taxon>
        <taxon>Salmo</taxon>
    </lineage>
</organism>
<comment type="subcellular location">
    <subcellularLocation>
        <location evidence="2">Cytoplasm</location>
        <location evidence="2">Perinuclear region</location>
    </subcellularLocation>
    <subcellularLocation>
        <location evidence="2">Golgi apparatus</location>
    </subcellularLocation>
    <subcellularLocation>
        <location evidence="2">Golgi apparatus</location>
        <location evidence="2">trans-Golgi network</location>
    </subcellularLocation>
    <subcellularLocation>
        <location evidence="2">Cytoplasmic vesicle</location>
        <location evidence="2">Autophagosome</location>
    </subcellularLocation>
    <subcellularLocation>
        <location evidence="2">Cytoplasmic vesicle</location>
    </subcellularLocation>
    <subcellularLocation>
        <location evidence="2">Recycling endosome</location>
    </subcellularLocation>
</comment>
<keyword evidence="2" id="KW-0333">Golgi apparatus</keyword>
<dbReference type="GeneID" id="123728229"/>
<evidence type="ECO:0000313" key="6">
    <source>
        <dbReference type="RefSeq" id="XP_045555778.1"/>
    </source>
</evidence>
<evidence type="ECO:0000259" key="4">
    <source>
        <dbReference type="Pfam" id="PF16516"/>
    </source>
</evidence>
<reference evidence="6" key="1">
    <citation type="submission" date="2025-08" db="UniProtKB">
        <authorList>
            <consortium name="RefSeq"/>
        </authorList>
    </citation>
    <scope>IDENTIFICATION</scope>
</reference>
<evidence type="ECO:0000313" key="5">
    <source>
        <dbReference type="Proteomes" id="UP001652741"/>
    </source>
</evidence>
<keyword evidence="2" id="KW-0862">Zinc</keyword>
<keyword evidence="2" id="KW-0967">Endosome</keyword>
<keyword evidence="5" id="KW-1185">Reference proteome</keyword>
<keyword evidence="2" id="KW-0963">Cytoplasm</keyword>
<sequence length="180" mass="20739">MCQAVSEVEDLKAQMMSLFSELQQAQSKLDEAEGMKKNLQDRCRDVERDVVTLTAQLVEKQEVQSENDRLKLQVDSMKAQSQLEQRKAGEERTNLTQLKDAYTKLFEDYNELKQESKNREPLVTKEVGDLQTRLDAAEKALAAKQQQIDVMKQEIYQKEKELETISVFQAQVGFLCVFSI</sequence>
<dbReference type="InterPro" id="IPR051301">
    <property type="entry name" value="Optineurin/NFkB_EssMod"/>
</dbReference>
<dbReference type="PANTHER" id="PTHR31553:SF2">
    <property type="entry name" value="OPTINEURIN"/>
    <property type="match status" value="1"/>
</dbReference>
<dbReference type="Pfam" id="PF16516">
    <property type="entry name" value="CC2-LZ"/>
    <property type="match status" value="1"/>
</dbReference>
<evidence type="ECO:0000256" key="1">
    <source>
        <dbReference type="ARBA" id="ARBA00023054"/>
    </source>
</evidence>
<evidence type="ECO:0000256" key="3">
    <source>
        <dbReference type="SAM" id="Coils"/>
    </source>
</evidence>
<comment type="function">
    <text evidence="2">May act by regulating membrane trafficking and cellular morphogenesis.</text>
</comment>
<dbReference type="InterPro" id="IPR032419">
    <property type="entry name" value="CC2-LZ_dom"/>
</dbReference>
<feature type="coiled-coil region" evidence="3">
    <location>
        <begin position="8"/>
        <end position="161"/>
    </location>
</feature>
<accession>A0ABM3DAE0</accession>
<keyword evidence="1 3" id="KW-0175">Coiled coil</keyword>
<proteinExistence type="predicted"/>
<protein>
    <recommendedName>
        <fullName evidence="2">Optineurin</fullName>
    </recommendedName>
</protein>
<keyword evidence="2" id="KW-0863">Zinc-finger</keyword>
<keyword evidence="2" id="KW-0479">Metal-binding</keyword>